<dbReference type="PANTHER" id="PTHR31915">
    <property type="entry name" value="SKICH DOMAIN-CONTAINING PROTEIN"/>
    <property type="match status" value="1"/>
</dbReference>
<evidence type="ECO:0000256" key="1">
    <source>
        <dbReference type="ARBA" id="ARBA00023054"/>
    </source>
</evidence>
<accession>A0ABY7E374</accession>
<sequence>MFHGTVRQTRLSPELQHSSTMTSYPVLQVLEHAASCSHDTHFPVPSVYDRRIMSEVAQTKDDIVIDEVITIDGTELKNERSEFATVVFHNIAETYPEDAHVECNYTVTSDLVPTSRDWVALYKVGWMSPKDYIYYEWAPLPKDYTVGQDADASVLFPAHKLPNDDGEFYQFCYVSSSKQIRGASTPFQFRRPGADDYIEIEDEEANMLVIRSKTIFLEENLQKAELQKQRLQEKERDNIITKYQEAKNRLVAIETHNASLVAEVARQREEVGQLKAEMKDMLSLKEELELKINNVEMANAAVLRERSELKVDLAKAKSEMQALQREKDELAGNNAVLQEQADMYKNHYTTSSTNLEQYSKQSEELQIRLAQQESLIDHLKHTTEKLNAELEDNRQNLDKQTGINIMDKDRISELQEQLKNVEDKLSAAEQRKQILQEEMLTYKETQDQLSRQIEKSKLECDSVKQKLCSLEEDFTQKTLIQKAEIEQLSGDLADTIKHKEQLQGENVMLHQRLSAHEENCEVKVGSMSIMQQSLSQIKSRLEKKEKTCRGLERSIRGREQEFIEREREMRREIEDLKEKIYMCSDEYKTLYIEKSKLQRKLEKLAAKRKSKSERATSTPDVMVESEMSLKSAPGEGSEVSSAVALERQVEELEEELNKKLNKKQEYKQLYKEERSRGERLQGEVNQREGEIEGLKKRAAELPAEIELKIWTLEDESGASMSPRTPAGPPSGGTSYIPCAGPQQYPYPYPMQYPQAQGPYCAAPMVYPEAPTYPQMAPVVYPSQGLPGPATQAPPIPPRDRKPTMSASSSEASSDQPYDQIEDETDDASVLAQILTPLPAPLEPEKLPSAKIAAFSHFATLCPQCKMSKPENMTDVDFTRHVNSHFDKQEEGKGADYEFV</sequence>
<proteinExistence type="predicted"/>
<dbReference type="PANTHER" id="PTHR31915:SF6">
    <property type="entry name" value="SKICH DOMAIN-CONTAINING PROTEIN"/>
    <property type="match status" value="1"/>
</dbReference>
<dbReference type="Pfam" id="PF17751">
    <property type="entry name" value="SKICH"/>
    <property type="match status" value="1"/>
</dbReference>
<protein>
    <submittedName>
        <fullName evidence="5">TAXB1-like protein</fullName>
    </submittedName>
</protein>
<keyword evidence="6" id="KW-1185">Reference proteome</keyword>
<feature type="coiled-coil region" evidence="2">
    <location>
        <begin position="642"/>
        <end position="697"/>
    </location>
</feature>
<evidence type="ECO:0000259" key="4">
    <source>
        <dbReference type="Pfam" id="PF17751"/>
    </source>
</evidence>
<reference evidence="5" key="1">
    <citation type="submission" date="2022-11" db="EMBL/GenBank/DDBJ databases">
        <title>Centuries of genome instability and evolution in soft-shell clam transmissible cancer (bioRxiv).</title>
        <authorList>
            <person name="Hart S.F.M."/>
            <person name="Yonemitsu M.A."/>
            <person name="Giersch R.M."/>
            <person name="Beal B.F."/>
            <person name="Arriagada G."/>
            <person name="Davis B.W."/>
            <person name="Ostrander E.A."/>
            <person name="Goff S.P."/>
            <person name="Metzger M.J."/>
        </authorList>
    </citation>
    <scope>NUCLEOTIDE SEQUENCE</scope>
    <source>
        <strain evidence="5">MELC-2E11</strain>
        <tissue evidence="5">Siphon/mantle</tissue>
    </source>
</reference>
<feature type="region of interest" description="Disordered" evidence="3">
    <location>
        <begin position="716"/>
        <end position="735"/>
    </location>
</feature>
<feature type="region of interest" description="Disordered" evidence="3">
    <location>
        <begin position="605"/>
        <end position="641"/>
    </location>
</feature>
<dbReference type="InterPro" id="IPR041611">
    <property type="entry name" value="SKICH"/>
</dbReference>
<dbReference type="InterPro" id="IPR051002">
    <property type="entry name" value="UBA_autophagy_assoc_protein"/>
</dbReference>
<evidence type="ECO:0000256" key="3">
    <source>
        <dbReference type="SAM" id="MobiDB-lite"/>
    </source>
</evidence>
<feature type="region of interest" description="Disordered" evidence="3">
    <location>
        <begin position="783"/>
        <end position="829"/>
    </location>
</feature>
<keyword evidence="1 2" id="KW-0175">Coiled coil</keyword>
<evidence type="ECO:0000313" key="5">
    <source>
        <dbReference type="EMBL" id="WAR04462.1"/>
    </source>
</evidence>
<organism evidence="5 6">
    <name type="scientific">Mya arenaria</name>
    <name type="common">Soft-shell clam</name>
    <dbReference type="NCBI Taxonomy" id="6604"/>
    <lineage>
        <taxon>Eukaryota</taxon>
        <taxon>Metazoa</taxon>
        <taxon>Spiralia</taxon>
        <taxon>Lophotrochozoa</taxon>
        <taxon>Mollusca</taxon>
        <taxon>Bivalvia</taxon>
        <taxon>Autobranchia</taxon>
        <taxon>Heteroconchia</taxon>
        <taxon>Euheterodonta</taxon>
        <taxon>Imparidentia</taxon>
        <taxon>Neoheterodontei</taxon>
        <taxon>Myida</taxon>
        <taxon>Myoidea</taxon>
        <taxon>Myidae</taxon>
        <taxon>Mya</taxon>
    </lineage>
</organism>
<dbReference type="Gene3D" id="1.10.287.1490">
    <property type="match status" value="1"/>
</dbReference>
<dbReference type="Proteomes" id="UP001164746">
    <property type="component" value="Chromosome 5"/>
</dbReference>
<feature type="domain" description="SKICH" evidence="4">
    <location>
        <begin position="86"/>
        <end position="189"/>
    </location>
</feature>
<dbReference type="EMBL" id="CP111016">
    <property type="protein sequence ID" value="WAR04462.1"/>
    <property type="molecule type" value="Genomic_DNA"/>
</dbReference>
<dbReference type="Gene3D" id="2.60.40.2840">
    <property type="match status" value="1"/>
</dbReference>
<name>A0ABY7E374_MYAAR</name>
<gene>
    <name evidence="5" type="ORF">MAR_019831</name>
</gene>
<evidence type="ECO:0000256" key="2">
    <source>
        <dbReference type="SAM" id="Coils"/>
    </source>
</evidence>
<evidence type="ECO:0000313" key="6">
    <source>
        <dbReference type="Proteomes" id="UP001164746"/>
    </source>
</evidence>